<dbReference type="PANTHER" id="PTHR19328">
    <property type="entry name" value="HEDGEHOG-INTERACTING PROTEIN"/>
    <property type="match status" value="1"/>
</dbReference>
<name>A0ABX5YPA2_9PLAN</name>
<sequence length="651" mass="72554">MIRKPRALTLFLIPACLSLLMTNTAVISADSDTSLNKLSKAEQKSGWKLLFDGKTTDGWRNYKKEGVSDGWTIKDGVLSRSAKGAGDIITDDQFGFFELSLEYRISPEGNSGLMFHVTEEEKTPWMTGPEVQIQDNVDGHDPQKAGWLYQLYKPATPKWMIEAEKAGKKVTPAVVDATRPAGDWNHLFLRVGPDRSQIIMNGVKYFQFDKGSADWNKRVAASKFSKYPSFGKPTKGHICLQDHNDLVSFRNIKIREIPADGSVQDPSDGELALKGVPAFPNLEWEGWEPVNEETGKVVPLRPMAITHANDGSGRIFVTTQRGMIQIIDKKSPEKTKLFLDLRDKVAPWKKNNEEGLLGLAFHPDYKQNGQFFVYYSAEGTPRKSKVSRFTVSKDDPNKADPNSETTIMEIDQPYGNHNGGCIVFGPDGYLYIGLGDGGSGNDPLGNGQNLETLLGSILRIDVDKKSDGKNYAIPADNPFVDRANAKPEIYAYGLRNVWRLSFDPNTKTLYAGDVGQDLWEEVNIIKKGGNYGWSVREGTHNFGNRPETAKEKPIAPIWEYDHGVGRSITGGIVYRGQRLPELDGLYVYADYVSGKIWALEYDVESDEVVKNLRLDASTVPVMSFGTDEDGELYYTVQTVKGGEGIFRFEKK</sequence>
<evidence type="ECO:0000313" key="5">
    <source>
        <dbReference type="Proteomes" id="UP000322887"/>
    </source>
</evidence>
<protein>
    <submittedName>
        <fullName evidence="4">Soluble aldose sugar dehydrogenase YliI</fullName>
        <ecNumber evidence="4">1.1.5.-</ecNumber>
    </submittedName>
</protein>
<dbReference type="InterPro" id="IPR011041">
    <property type="entry name" value="Quinoprot_gluc/sorb_DH_b-prop"/>
</dbReference>
<dbReference type="Proteomes" id="UP000322887">
    <property type="component" value="Chromosome"/>
</dbReference>
<keyword evidence="1" id="KW-0732">Signal</keyword>
<feature type="domain" description="3-keto-alpha-glucoside-1,2-lyase/3-keto-2-hydroxy-glucal hydratase" evidence="2">
    <location>
        <begin position="46"/>
        <end position="255"/>
    </location>
</feature>
<dbReference type="PANTHER" id="PTHR19328:SF75">
    <property type="entry name" value="ALDOSE SUGAR DEHYDROGENASE YLII"/>
    <property type="match status" value="1"/>
</dbReference>
<feature type="domain" description="Glucose/Sorbosone dehydrogenase" evidence="3">
    <location>
        <begin position="302"/>
        <end position="638"/>
    </location>
</feature>
<dbReference type="Gene3D" id="2.120.10.30">
    <property type="entry name" value="TolB, C-terminal domain"/>
    <property type="match status" value="1"/>
</dbReference>
<reference evidence="4 5" key="1">
    <citation type="submission" date="2019-08" db="EMBL/GenBank/DDBJ databases">
        <title>Deep-cultivation of Planctomycetes and their phenomic and genomic characterization uncovers novel biology.</title>
        <authorList>
            <person name="Wiegand S."/>
            <person name="Jogler M."/>
            <person name="Boedeker C."/>
            <person name="Pinto D."/>
            <person name="Vollmers J."/>
            <person name="Rivas-Marin E."/>
            <person name="Kohn T."/>
            <person name="Peeters S.H."/>
            <person name="Heuer A."/>
            <person name="Rast P."/>
            <person name="Oberbeckmann S."/>
            <person name="Bunk B."/>
            <person name="Jeske O."/>
            <person name="Meyerdierks A."/>
            <person name="Storesund J.E."/>
            <person name="Kallscheuer N."/>
            <person name="Luecker S."/>
            <person name="Lage O.M."/>
            <person name="Pohl T."/>
            <person name="Merkel B.J."/>
            <person name="Hornburger P."/>
            <person name="Mueller R.-W."/>
            <person name="Bruemmer F."/>
            <person name="Labrenz M."/>
            <person name="Spormann A.M."/>
            <person name="Op den Camp H."/>
            <person name="Overmann J."/>
            <person name="Amann R."/>
            <person name="Jetten M.S.M."/>
            <person name="Mascher T."/>
            <person name="Medema M.H."/>
            <person name="Devos D.P."/>
            <person name="Kaster A.-K."/>
            <person name="Ovreas L."/>
            <person name="Rohde M."/>
            <person name="Galperin M.Y."/>
            <person name="Jogler C."/>
        </authorList>
    </citation>
    <scope>NUCLEOTIDE SEQUENCE [LARGE SCALE GENOMIC DNA]</scope>
    <source>
        <strain evidence="4 5">DSM 8797</strain>
    </source>
</reference>
<dbReference type="SUPFAM" id="SSF50952">
    <property type="entry name" value="Soluble quinoprotein glucose dehydrogenase"/>
    <property type="match status" value="1"/>
</dbReference>
<keyword evidence="5" id="KW-1185">Reference proteome</keyword>
<feature type="chain" id="PRO_5046797817" evidence="1">
    <location>
        <begin position="30"/>
        <end position="651"/>
    </location>
</feature>
<dbReference type="GeneID" id="98647773"/>
<evidence type="ECO:0000313" key="4">
    <source>
        <dbReference type="EMBL" id="QEG17377.1"/>
    </source>
</evidence>
<gene>
    <name evidence="4" type="primary">yliI</name>
    <name evidence="4" type="ORF">GmarT_32570</name>
</gene>
<dbReference type="EC" id="1.1.5.-" evidence="4"/>
<dbReference type="Pfam" id="PF07995">
    <property type="entry name" value="GSDH"/>
    <property type="match status" value="1"/>
</dbReference>
<dbReference type="GO" id="GO:0016491">
    <property type="term" value="F:oxidoreductase activity"/>
    <property type="evidence" value="ECO:0007669"/>
    <property type="project" value="UniProtKB-KW"/>
</dbReference>
<dbReference type="RefSeq" id="WP_230682486.1">
    <property type="nucleotide sequence ID" value="NZ_CP042910.1"/>
</dbReference>
<feature type="signal peptide" evidence="1">
    <location>
        <begin position="1"/>
        <end position="29"/>
    </location>
</feature>
<proteinExistence type="predicted"/>
<dbReference type="Gene3D" id="2.60.120.560">
    <property type="entry name" value="Exo-inulinase, domain 1"/>
    <property type="match status" value="1"/>
</dbReference>
<accession>A0ABX5YPA2</accession>
<dbReference type="EMBL" id="CP042910">
    <property type="protein sequence ID" value="QEG17377.1"/>
    <property type="molecule type" value="Genomic_DNA"/>
</dbReference>
<keyword evidence="4" id="KW-0560">Oxidoreductase</keyword>
<dbReference type="InterPro" id="IPR012938">
    <property type="entry name" value="Glc/Sorbosone_DH"/>
</dbReference>
<organism evidence="4 5">
    <name type="scientific">Gimesia maris</name>
    <dbReference type="NCBI Taxonomy" id="122"/>
    <lineage>
        <taxon>Bacteria</taxon>
        <taxon>Pseudomonadati</taxon>
        <taxon>Planctomycetota</taxon>
        <taxon>Planctomycetia</taxon>
        <taxon>Planctomycetales</taxon>
        <taxon>Planctomycetaceae</taxon>
        <taxon>Gimesia</taxon>
    </lineage>
</organism>
<evidence type="ECO:0000256" key="1">
    <source>
        <dbReference type="SAM" id="SignalP"/>
    </source>
</evidence>
<evidence type="ECO:0000259" key="3">
    <source>
        <dbReference type="Pfam" id="PF07995"/>
    </source>
</evidence>
<dbReference type="InterPro" id="IPR010496">
    <property type="entry name" value="AL/BT2_dom"/>
</dbReference>
<evidence type="ECO:0000259" key="2">
    <source>
        <dbReference type="Pfam" id="PF06439"/>
    </source>
</evidence>
<dbReference type="InterPro" id="IPR011042">
    <property type="entry name" value="6-blade_b-propeller_TolB-like"/>
</dbReference>
<dbReference type="Pfam" id="PF06439">
    <property type="entry name" value="3keto-disac_hyd"/>
    <property type="match status" value="1"/>
</dbReference>